<evidence type="ECO:0000256" key="4">
    <source>
        <dbReference type="ARBA" id="ARBA00023004"/>
    </source>
</evidence>
<dbReference type="GO" id="GO:0016491">
    <property type="term" value="F:oxidoreductase activity"/>
    <property type="evidence" value="ECO:0007669"/>
    <property type="project" value="UniProtKB-KW"/>
</dbReference>
<gene>
    <name evidence="6" type="ORF">SAMN05216551_10665</name>
</gene>
<keyword evidence="5" id="KW-0411">Iron-sulfur</keyword>
<dbReference type="SUPFAM" id="SSF51905">
    <property type="entry name" value="FAD/NAD(P)-binding domain"/>
    <property type="match status" value="1"/>
</dbReference>
<evidence type="ECO:0000256" key="3">
    <source>
        <dbReference type="ARBA" id="ARBA00023002"/>
    </source>
</evidence>
<evidence type="ECO:0000256" key="1">
    <source>
        <dbReference type="ARBA" id="ARBA00022485"/>
    </source>
</evidence>
<dbReference type="Pfam" id="PF12831">
    <property type="entry name" value="FAD_oxidored"/>
    <property type="match status" value="1"/>
</dbReference>
<name>A0A1H2PPS3_9BURK</name>
<organism evidence="6 7">
    <name type="scientific">Chitinasiproducens palmae</name>
    <dbReference type="NCBI Taxonomy" id="1770053"/>
    <lineage>
        <taxon>Bacteria</taxon>
        <taxon>Pseudomonadati</taxon>
        <taxon>Pseudomonadota</taxon>
        <taxon>Betaproteobacteria</taxon>
        <taxon>Burkholderiales</taxon>
        <taxon>Burkholderiaceae</taxon>
        <taxon>Chitinasiproducens</taxon>
    </lineage>
</organism>
<dbReference type="GO" id="GO:0051539">
    <property type="term" value="F:4 iron, 4 sulfur cluster binding"/>
    <property type="evidence" value="ECO:0007669"/>
    <property type="project" value="UniProtKB-KW"/>
</dbReference>
<dbReference type="InterPro" id="IPR036188">
    <property type="entry name" value="FAD/NAD-bd_sf"/>
</dbReference>
<dbReference type="Gene3D" id="3.50.50.60">
    <property type="entry name" value="FAD/NAD(P)-binding domain"/>
    <property type="match status" value="1"/>
</dbReference>
<reference evidence="7" key="1">
    <citation type="submission" date="2016-09" db="EMBL/GenBank/DDBJ databases">
        <authorList>
            <person name="Varghese N."/>
            <person name="Submissions S."/>
        </authorList>
    </citation>
    <scope>NUCLEOTIDE SEQUENCE [LARGE SCALE GENOMIC DNA]</scope>
    <source>
        <strain evidence="7">JS23</strain>
    </source>
</reference>
<dbReference type="PANTHER" id="PTHR43498:SF1">
    <property type="entry name" value="COB--COM HETERODISULFIDE REDUCTASE IRON-SULFUR SUBUNIT A"/>
    <property type="match status" value="1"/>
</dbReference>
<dbReference type="GO" id="GO:0046872">
    <property type="term" value="F:metal ion binding"/>
    <property type="evidence" value="ECO:0007669"/>
    <property type="project" value="UniProtKB-KW"/>
</dbReference>
<dbReference type="Proteomes" id="UP000243719">
    <property type="component" value="Unassembled WGS sequence"/>
</dbReference>
<dbReference type="AlphaFoldDB" id="A0A1H2PPS3"/>
<evidence type="ECO:0000313" key="6">
    <source>
        <dbReference type="EMBL" id="SDV48789.1"/>
    </source>
</evidence>
<sequence>MNIMNFEDVDRRPALRRVSDVLVVGGGAAGVAAAATARRQGLQVTLLEKYGFCGGGAVAGLSGTVCGLYLATERAGARPEQVVFGFADEFVRALDARGGIAPPVRYGRTWTRVHDPLIWRDTADDLLAAEGVTVIYHALATRVLLDGDRIAGVSAWTKQGRVDIEAAITVDASGDADVVAMAGLGSFVGDDGHVQNPTMIFRLLGVDVARFRAEYGDDTIMGEAVSAALRRAQAAGRPLPRSKVWLFPTTRPGELLCNCTRITGADGRELDPLRFADFTEAEIEGRRQVHAYAAFIRDHLVGCEQAFVNDTGVQVGIRQSRQVQGTARLLNADVVAARKFDDGIARSPWPIELHAGDRPKVEWILDDYYTVPYGCFVPTAGEGLLVAGRCLSAEHEAVASARVTAQCFSYGQAIGHAAALAVRDRRQPRAVDAAAVRDALRRDGAAIN</sequence>
<dbReference type="InterPro" id="IPR039650">
    <property type="entry name" value="HdrA-like"/>
</dbReference>
<keyword evidence="3" id="KW-0560">Oxidoreductase</keyword>
<accession>A0A1H2PPS3</accession>
<keyword evidence="4" id="KW-0408">Iron</keyword>
<keyword evidence="2" id="KW-0479">Metal-binding</keyword>
<keyword evidence="7" id="KW-1185">Reference proteome</keyword>
<dbReference type="PANTHER" id="PTHR43498">
    <property type="entry name" value="FERREDOXIN:COB-COM HETERODISULFIDE REDUCTASE SUBUNIT A"/>
    <property type="match status" value="1"/>
</dbReference>
<evidence type="ECO:0000256" key="2">
    <source>
        <dbReference type="ARBA" id="ARBA00022723"/>
    </source>
</evidence>
<dbReference type="EMBL" id="FNLO01000006">
    <property type="protein sequence ID" value="SDV48789.1"/>
    <property type="molecule type" value="Genomic_DNA"/>
</dbReference>
<protein>
    <submittedName>
        <fullName evidence="6">FAD dependent oxidoreductase</fullName>
    </submittedName>
</protein>
<proteinExistence type="predicted"/>
<keyword evidence="1" id="KW-0004">4Fe-4S</keyword>
<evidence type="ECO:0000256" key="5">
    <source>
        <dbReference type="ARBA" id="ARBA00023014"/>
    </source>
</evidence>
<dbReference type="STRING" id="1770053.SAMN05216551_10665"/>
<evidence type="ECO:0000313" key="7">
    <source>
        <dbReference type="Proteomes" id="UP000243719"/>
    </source>
</evidence>